<proteinExistence type="predicted"/>
<feature type="non-terminal residue" evidence="1">
    <location>
        <position position="8"/>
    </location>
</feature>
<keyword evidence="2" id="KW-1185">Reference proteome</keyword>
<evidence type="ECO:0000313" key="2">
    <source>
        <dbReference type="Proteomes" id="UP000837857"/>
    </source>
</evidence>
<evidence type="ECO:0000313" key="1">
    <source>
        <dbReference type="EMBL" id="CAH2071931.1"/>
    </source>
</evidence>
<name>A0ABN8J318_9NEOP</name>
<gene>
    <name evidence="1" type="ORF">IPOD504_LOCUS15330</name>
</gene>
<protein>
    <submittedName>
        <fullName evidence="1">Uncharacterized protein</fullName>
    </submittedName>
</protein>
<dbReference type="EMBL" id="OW152818">
    <property type="protein sequence ID" value="CAH2071931.1"/>
    <property type="molecule type" value="Genomic_DNA"/>
</dbReference>
<organism evidence="1 2">
    <name type="scientific">Iphiclides podalirius</name>
    <name type="common">scarce swallowtail</name>
    <dbReference type="NCBI Taxonomy" id="110791"/>
    <lineage>
        <taxon>Eukaryota</taxon>
        <taxon>Metazoa</taxon>
        <taxon>Ecdysozoa</taxon>
        <taxon>Arthropoda</taxon>
        <taxon>Hexapoda</taxon>
        <taxon>Insecta</taxon>
        <taxon>Pterygota</taxon>
        <taxon>Neoptera</taxon>
        <taxon>Endopterygota</taxon>
        <taxon>Lepidoptera</taxon>
        <taxon>Glossata</taxon>
        <taxon>Ditrysia</taxon>
        <taxon>Papilionoidea</taxon>
        <taxon>Papilionidae</taxon>
        <taxon>Papilioninae</taxon>
        <taxon>Iphiclides</taxon>
    </lineage>
</organism>
<sequence>DILVFTGL</sequence>
<dbReference type="Proteomes" id="UP000837857">
    <property type="component" value="Chromosome 6"/>
</dbReference>
<accession>A0ABN8J318</accession>
<feature type="non-terminal residue" evidence="1">
    <location>
        <position position="1"/>
    </location>
</feature>
<reference evidence="1" key="1">
    <citation type="submission" date="2022-03" db="EMBL/GenBank/DDBJ databases">
        <authorList>
            <person name="Martin H S."/>
        </authorList>
    </citation>
    <scope>NUCLEOTIDE SEQUENCE</scope>
</reference>